<organism evidence="1 2">
    <name type="scientific">Avena sativa</name>
    <name type="common">Oat</name>
    <dbReference type="NCBI Taxonomy" id="4498"/>
    <lineage>
        <taxon>Eukaryota</taxon>
        <taxon>Viridiplantae</taxon>
        <taxon>Streptophyta</taxon>
        <taxon>Embryophyta</taxon>
        <taxon>Tracheophyta</taxon>
        <taxon>Spermatophyta</taxon>
        <taxon>Magnoliopsida</taxon>
        <taxon>Liliopsida</taxon>
        <taxon>Poales</taxon>
        <taxon>Poaceae</taxon>
        <taxon>BOP clade</taxon>
        <taxon>Pooideae</taxon>
        <taxon>Poodae</taxon>
        <taxon>Poeae</taxon>
        <taxon>Poeae Chloroplast Group 1 (Aveneae type)</taxon>
        <taxon>Aveninae</taxon>
        <taxon>Avena</taxon>
    </lineage>
</organism>
<protein>
    <submittedName>
        <fullName evidence="1">Uncharacterized protein</fullName>
    </submittedName>
</protein>
<keyword evidence="2" id="KW-1185">Reference proteome</keyword>
<sequence>MASGGGTEDGDGRGPSGGGGGRFVRQVLFGPGFNMGSIDLDSDEDRESMDLAPGPDQDAAPPPEQEASSAQPESSSAQLQLATASQLSEDPLSHYVSDGGPHSEIWDLYIQFDGAKFVQTKMLRSDIRFLNLLSLMEKKGYGLSDSMYYVKSEGEGLNGLEIVDSNCKVEEMVRKYERSKKLVLTVMRDKSKQAIIVSPVKSKEAEKLYAKSYPSHISCDLEEEEHGHNLIETQNSVYFQPLCTYNADNWMSEHEDEGDEEEDEGEASDGSDSWMYPCQVDLVQLEEMRRKEIEESKKRIAAKMKRKADEQLYEDETEPEDIFIEQQVKKRVRRRAPTTRSHCEDELPEKEDWAPSDP</sequence>
<name>A0ACD5YJB2_AVESA</name>
<accession>A0ACD5YJB2</accession>
<dbReference type="Proteomes" id="UP001732700">
    <property type="component" value="Chromosome 5D"/>
</dbReference>
<reference evidence="1" key="2">
    <citation type="submission" date="2025-09" db="UniProtKB">
        <authorList>
            <consortium name="EnsemblPlants"/>
        </authorList>
    </citation>
    <scope>IDENTIFICATION</scope>
</reference>
<evidence type="ECO:0000313" key="1">
    <source>
        <dbReference type="EnsemblPlants" id="AVESA.00010b.r2.5DG0971710.1.CDS"/>
    </source>
</evidence>
<reference evidence="1" key="1">
    <citation type="submission" date="2021-05" db="EMBL/GenBank/DDBJ databases">
        <authorList>
            <person name="Scholz U."/>
            <person name="Mascher M."/>
            <person name="Fiebig A."/>
        </authorList>
    </citation>
    <scope>NUCLEOTIDE SEQUENCE [LARGE SCALE GENOMIC DNA]</scope>
</reference>
<proteinExistence type="predicted"/>
<dbReference type="EnsemblPlants" id="AVESA.00010b.r2.5DG0971710.1">
    <property type="protein sequence ID" value="AVESA.00010b.r2.5DG0971710.1.CDS"/>
    <property type="gene ID" value="AVESA.00010b.r2.5DG0971710"/>
</dbReference>
<evidence type="ECO:0000313" key="2">
    <source>
        <dbReference type="Proteomes" id="UP001732700"/>
    </source>
</evidence>